<name>A0AC34RJ31_9BILA</name>
<accession>A0AC34RJ31</accession>
<dbReference type="Proteomes" id="UP000887576">
    <property type="component" value="Unplaced"/>
</dbReference>
<dbReference type="WBParaSite" id="JU765_v2.g7434.t1">
    <property type="protein sequence ID" value="JU765_v2.g7434.t1"/>
    <property type="gene ID" value="JU765_v2.g7434"/>
</dbReference>
<sequence>MRQSEFNYVHEQLGNVKDFHKPKIAMEQYMTDRDCCIEIFKFIDRIVGIEDKKVIDLGSGTGMLGIGALLCNASHVTFVEMDPDPIIIAKESLNEIMDDDEWSFDFVNDDALTFIPVEKVDIVISNPPFGTKNNESIDYQFVLAAYKMIKDSGHIFSLHKTSTADGLIKKVRKELPNAVGERVADIRWVLPKTYRHQKQNSAEIAVSLLHWTINSFKR</sequence>
<organism evidence="1 2">
    <name type="scientific">Panagrolaimus sp. JU765</name>
    <dbReference type="NCBI Taxonomy" id="591449"/>
    <lineage>
        <taxon>Eukaryota</taxon>
        <taxon>Metazoa</taxon>
        <taxon>Ecdysozoa</taxon>
        <taxon>Nematoda</taxon>
        <taxon>Chromadorea</taxon>
        <taxon>Rhabditida</taxon>
        <taxon>Tylenchina</taxon>
        <taxon>Panagrolaimomorpha</taxon>
        <taxon>Panagrolaimoidea</taxon>
        <taxon>Panagrolaimidae</taxon>
        <taxon>Panagrolaimus</taxon>
    </lineage>
</organism>
<proteinExistence type="predicted"/>
<reference evidence="2" key="1">
    <citation type="submission" date="2022-11" db="UniProtKB">
        <authorList>
            <consortium name="WormBaseParasite"/>
        </authorList>
    </citation>
    <scope>IDENTIFICATION</scope>
</reference>
<evidence type="ECO:0000313" key="2">
    <source>
        <dbReference type="WBParaSite" id="JU765_v2.g7434.t1"/>
    </source>
</evidence>
<evidence type="ECO:0000313" key="1">
    <source>
        <dbReference type="Proteomes" id="UP000887576"/>
    </source>
</evidence>
<protein>
    <submittedName>
        <fullName evidence="2">Methyltransferase small domain-containing protein</fullName>
    </submittedName>
</protein>